<dbReference type="Pfam" id="PF00728">
    <property type="entry name" value="Glyco_hydro_20"/>
    <property type="match status" value="1"/>
</dbReference>
<protein>
    <recommendedName>
        <fullName evidence="3">beta-N-acetylhexosaminidase</fullName>
        <ecNumber evidence="3">3.2.1.52</ecNumber>
    </recommendedName>
    <alternativeName>
        <fullName evidence="5">Beta-N-acetylhexosaminidase</fullName>
    </alternativeName>
</protein>
<accession>A0ABU2HVP3</accession>
<keyword evidence="4" id="KW-0378">Hydrolase</keyword>
<feature type="domain" description="Glycoside hydrolase family 20 catalytic" evidence="6">
    <location>
        <begin position="239"/>
        <end position="587"/>
    </location>
</feature>
<dbReference type="InterPro" id="IPR029018">
    <property type="entry name" value="Hex-like_dom2"/>
</dbReference>
<gene>
    <name evidence="7" type="ORF">RGQ15_16255</name>
</gene>
<dbReference type="CDD" id="cd06563">
    <property type="entry name" value="GH20_chitobiase-like"/>
    <property type="match status" value="1"/>
</dbReference>
<evidence type="ECO:0000256" key="3">
    <source>
        <dbReference type="ARBA" id="ARBA00012663"/>
    </source>
</evidence>
<comment type="catalytic activity">
    <reaction evidence="1">
        <text>Hydrolysis of terminal non-reducing N-acetyl-D-hexosamine residues in N-acetyl-beta-D-hexosaminides.</text>
        <dbReference type="EC" id="3.2.1.52"/>
    </reaction>
</comment>
<sequence length="607" mass="66622">MFRFRIVNLGGGTVSATALCFASMTRVLMPAEISGADFSRRLGNHHRLAAPDGHRIAPGEAWDIEIRTLTHPPANRSQGAMSAWLETPEGDVPLLIGDLEALASAPVDPVRPAFEGQIEIPLSMLPWPQKAKVEEWGAQPGIRLRPDLVEIAALHRRLFPLAPSIISSAGRPVDPQDDPKLPEGGYVLDFAPEAIALCHHGPAGLRHGLIALAQIIHGALTDPRFDVPLRGRIEDWPRFAWRGMHMDVSRNFRPIEQVHRVIDILAWHRMNRLHWHLTDDEGWRLEIPALPQLTEIGSRRGMSEALAPQYADPATGQLGYYTGIEARALVAHGARLGIEVMPEIDMPGHLASLLAAMPELADRAELPDSYHSIQGYPNNAVNPAIPAVYDVLETVLDEVCDIFPSSLIHLGGDEVAPLSWQASPAAMRLAQAEGFGGKDVTDRLQAYFMRRMQDMLARRGRFLAGWDECADGGGVSAVGTLLFAWRSVEKTAELMEAGYDVVATPGQAYYLDMAHDHRWDGIGLTWGGVVPTEKTYGFEPSEGLPANAKGRLVGIQGGVWAEMLNSRARWNAMVFPRLSAVAESAWTLPEGKDFRRFMALAPLMPQL</sequence>
<dbReference type="SUPFAM" id="SSF51445">
    <property type="entry name" value="(Trans)glycosidases"/>
    <property type="match status" value="1"/>
</dbReference>
<name>A0ABU2HVP3_9RHOB</name>
<dbReference type="PANTHER" id="PTHR22600:SF57">
    <property type="entry name" value="BETA-N-ACETYLHEXOSAMINIDASE"/>
    <property type="match status" value="1"/>
</dbReference>
<proteinExistence type="inferred from homology"/>
<dbReference type="InterPro" id="IPR025705">
    <property type="entry name" value="Beta_hexosaminidase_sua/sub"/>
</dbReference>
<evidence type="ECO:0000313" key="7">
    <source>
        <dbReference type="EMBL" id="MDS9469118.1"/>
    </source>
</evidence>
<dbReference type="EC" id="3.2.1.52" evidence="3"/>
<dbReference type="Gene3D" id="3.20.20.80">
    <property type="entry name" value="Glycosidases"/>
    <property type="match status" value="1"/>
</dbReference>
<dbReference type="InterPro" id="IPR015883">
    <property type="entry name" value="Glyco_hydro_20_cat"/>
</dbReference>
<comment type="caution">
    <text evidence="7">The sequence shown here is derived from an EMBL/GenBank/DDBJ whole genome shotgun (WGS) entry which is preliminary data.</text>
</comment>
<evidence type="ECO:0000313" key="8">
    <source>
        <dbReference type="Proteomes" id="UP001269144"/>
    </source>
</evidence>
<comment type="similarity">
    <text evidence="2">Belongs to the glycosyl hydrolase 20 family.</text>
</comment>
<dbReference type="PRINTS" id="PR00738">
    <property type="entry name" value="GLHYDRLASE20"/>
</dbReference>
<dbReference type="Gene3D" id="3.30.379.10">
    <property type="entry name" value="Chitobiase/beta-hexosaminidase domain 2-like"/>
    <property type="match status" value="1"/>
</dbReference>
<dbReference type="EMBL" id="JAVQLW010000002">
    <property type="protein sequence ID" value="MDS9469118.1"/>
    <property type="molecule type" value="Genomic_DNA"/>
</dbReference>
<keyword evidence="8" id="KW-1185">Reference proteome</keyword>
<evidence type="ECO:0000259" key="6">
    <source>
        <dbReference type="Pfam" id="PF00728"/>
    </source>
</evidence>
<dbReference type="InterPro" id="IPR017853">
    <property type="entry name" value="GH"/>
</dbReference>
<organism evidence="7 8">
    <name type="scientific">Paracoccus aurantius</name>
    <dbReference type="NCBI Taxonomy" id="3073814"/>
    <lineage>
        <taxon>Bacteria</taxon>
        <taxon>Pseudomonadati</taxon>
        <taxon>Pseudomonadota</taxon>
        <taxon>Alphaproteobacteria</taxon>
        <taxon>Rhodobacterales</taxon>
        <taxon>Paracoccaceae</taxon>
        <taxon>Paracoccus</taxon>
    </lineage>
</organism>
<dbReference type="PANTHER" id="PTHR22600">
    <property type="entry name" value="BETA-HEXOSAMINIDASE"/>
    <property type="match status" value="1"/>
</dbReference>
<reference evidence="8" key="1">
    <citation type="submission" date="2023-07" db="EMBL/GenBank/DDBJ databases">
        <title>Paracoccus sp. MBLB3053 whole genome sequence.</title>
        <authorList>
            <person name="Hwang C.Y."/>
            <person name="Cho E.-S."/>
            <person name="Seo M.-J."/>
        </authorList>
    </citation>
    <scope>NUCLEOTIDE SEQUENCE [LARGE SCALE GENOMIC DNA]</scope>
    <source>
        <strain evidence="8">MBLB3053</strain>
    </source>
</reference>
<evidence type="ECO:0000256" key="5">
    <source>
        <dbReference type="ARBA" id="ARBA00030512"/>
    </source>
</evidence>
<evidence type="ECO:0000256" key="2">
    <source>
        <dbReference type="ARBA" id="ARBA00006285"/>
    </source>
</evidence>
<evidence type="ECO:0000256" key="4">
    <source>
        <dbReference type="ARBA" id="ARBA00022801"/>
    </source>
</evidence>
<evidence type="ECO:0000256" key="1">
    <source>
        <dbReference type="ARBA" id="ARBA00001231"/>
    </source>
</evidence>
<dbReference type="RefSeq" id="WP_311161640.1">
    <property type="nucleotide sequence ID" value="NZ_JAVQLW010000002.1"/>
</dbReference>
<dbReference type="Proteomes" id="UP001269144">
    <property type="component" value="Unassembled WGS sequence"/>
</dbReference>
<dbReference type="SUPFAM" id="SSF55545">
    <property type="entry name" value="beta-N-acetylhexosaminidase-like domain"/>
    <property type="match status" value="1"/>
</dbReference>